<dbReference type="FunFam" id="1.20.58.340:FF:000012">
    <property type="entry name" value="Magnesium transport protein CorA"/>
    <property type="match status" value="1"/>
</dbReference>
<dbReference type="PANTHER" id="PTHR46494">
    <property type="entry name" value="CORA FAMILY METAL ION TRANSPORTER (EUROFUNG)"/>
    <property type="match status" value="1"/>
</dbReference>
<evidence type="ECO:0000256" key="3">
    <source>
        <dbReference type="ARBA" id="ARBA00022448"/>
    </source>
</evidence>
<dbReference type="InterPro" id="IPR002523">
    <property type="entry name" value="MgTranspt_CorA/ZnTranspt_ZntB"/>
</dbReference>
<evidence type="ECO:0000256" key="5">
    <source>
        <dbReference type="ARBA" id="ARBA00022692"/>
    </source>
</evidence>
<reference evidence="10" key="1">
    <citation type="submission" date="2017-02" db="EMBL/GenBank/DDBJ databases">
        <title>Comparative genomics and description of representatives of a novel lineage of planctomycetes thriving in anoxic sediments.</title>
        <authorList>
            <person name="Spring S."/>
            <person name="Bunk B."/>
            <person name="Sproer C."/>
        </authorList>
    </citation>
    <scope>NUCLEOTIDE SEQUENCE [LARGE SCALE GENOMIC DNA]</scope>
    <source>
        <strain evidence="10">ST-NAGAB-D1</strain>
    </source>
</reference>
<comment type="subcellular location">
    <subcellularLocation>
        <location evidence="1">Cell membrane</location>
        <topology evidence="1">Multi-pass membrane protein</topology>
    </subcellularLocation>
    <subcellularLocation>
        <location evidence="8">Membrane</location>
        <topology evidence="8">Multi-pass membrane protein</topology>
    </subcellularLocation>
</comment>
<keyword evidence="7 8" id="KW-0472">Membrane</keyword>
<dbReference type="Gene3D" id="3.30.460.20">
    <property type="entry name" value="CorA soluble domain-like"/>
    <property type="match status" value="1"/>
</dbReference>
<dbReference type="InterPro" id="IPR045861">
    <property type="entry name" value="CorA_cytoplasmic_dom"/>
</dbReference>
<accession>A0A1U9NI18</accession>
<dbReference type="STRING" id="1936003.STSP2_00730"/>
<dbReference type="InterPro" id="IPR004488">
    <property type="entry name" value="Mg/Co-transport_prot_CorA"/>
</dbReference>
<dbReference type="EMBL" id="CP019791">
    <property type="protein sequence ID" value="AQT67582.1"/>
    <property type="molecule type" value="Genomic_DNA"/>
</dbReference>
<dbReference type="GO" id="GO:0000287">
    <property type="term" value="F:magnesium ion binding"/>
    <property type="evidence" value="ECO:0007669"/>
    <property type="project" value="TreeGrafter"/>
</dbReference>
<evidence type="ECO:0000256" key="2">
    <source>
        <dbReference type="ARBA" id="ARBA00009765"/>
    </source>
</evidence>
<dbReference type="KEGG" id="alus:STSP2_00730"/>
<gene>
    <name evidence="8 9" type="primary">corA</name>
    <name evidence="9" type="ORF">STSP2_00730</name>
</gene>
<feature type="transmembrane region" description="Helical" evidence="8">
    <location>
        <begin position="331"/>
        <end position="352"/>
    </location>
</feature>
<dbReference type="AlphaFoldDB" id="A0A1U9NI18"/>
<sequence>MKRISILNGIVGYKKKVGLAPGTLVHVGEEEARTCELSLIQYDADDVHESSIEADTDFGALRKEDKVCWLNVDGLDDVDVIDRIGEAFGVHDLILEDVLNTGQRPKLEEAEEGLFITVKMLQANEGQISSEQVSMIVGDGYVISFQERAGDVFESVRERLRSGRGRVRKAGADYLAYCLLDAIVDNYFAVLEQLGERIEADQVQLMEEPDEEVLAEVHGLKREMIFLRRAVWPLREAINALSKSDSPVIRKETRIYVNDVYDHTMQIIETLETFRDVVAGMFDMYLSSVSNRMNSVMKVLTIIATIFIPLSFIAGVYGMNFNNMPELTTGWMYPLGFWLMVFAVAVGMLGFFKYKKWL</sequence>
<keyword evidence="8" id="KW-0406">Ion transport</keyword>
<keyword evidence="5 8" id="KW-0812">Transmembrane</keyword>
<dbReference type="Gene3D" id="1.20.58.340">
    <property type="entry name" value="Magnesium transport protein CorA, transmembrane region"/>
    <property type="match status" value="2"/>
</dbReference>
<evidence type="ECO:0000256" key="1">
    <source>
        <dbReference type="ARBA" id="ARBA00004651"/>
    </source>
</evidence>
<comment type="function">
    <text evidence="8">Mediates influx of magnesium ions.</text>
</comment>
<organism evidence="9 10">
    <name type="scientific">Anaerohalosphaera lusitana</name>
    <dbReference type="NCBI Taxonomy" id="1936003"/>
    <lineage>
        <taxon>Bacteria</taxon>
        <taxon>Pseudomonadati</taxon>
        <taxon>Planctomycetota</taxon>
        <taxon>Phycisphaerae</taxon>
        <taxon>Sedimentisphaerales</taxon>
        <taxon>Anaerohalosphaeraceae</taxon>
        <taxon>Anaerohalosphaera</taxon>
    </lineage>
</organism>
<dbReference type="Pfam" id="PF01544">
    <property type="entry name" value="CorA"/>
    <property type="match status" value="1"/>
</dbReference>
<keyword evidence="6 8" id="KW-1133">Transmembrane helix</keyword>
<dbReference type="GO" id="GO:0005886">
    <property type="term" value="C:plasma membrane"/>
    <property type="evidence" value="ECO:0007669"/>
    <property type="project" value="UniProtKB-SubCell"/>
</dbReference>
<dbReference type="InterPro" id="IPR045863">
    <property type="entry name" value="CorA_TM1_TM2"/>
</dbReference>
<evidence type="ECO:0000256" key="6">
    <source>
        <dbReference type="ARBA" id="ARBA00022989"/>
    </source>
</evidence>
<keyword evidence="3 8" id="KW-0813">Transport</keyword>
<evidence type="ECO:0000313" key="9">
    <source>
        <dbReference type="EMBL" id="AQT67582.1"/>
    </source>
</evidence>
<dbReference type="CDD" id="cd12828">
    <property type="entry name" value="TmCorA-like_1"/>
    <property type="match status" value="1"/>
</dbReference>
<dbReference type="SUPFAM" id="SSF143865">
    <property type="entry name" value="CorA soluble domain-like"/>
    <property type="match status" value="1"/>
</dbReference>
<name>A0A1U9NI18_9BACT</name>
<dbReference type="RefSeq" id="WP_205847989.1">
    <property type="nucleotide sequence ID" value="NZ_CP019791.1"/>
</dbReference>
<dbReference type="GO" id="GO:0015087">
    <property type="term" value="F:cobalt ion transmembrane transporter activity"/>
    <property type="evidence" value="ECO:0007669"/>
    <property type="project" value="UniProtKB-UniRule"/>
</dbReference>
<dbReference type="NCBIfam" id="TIGR00383">
    <property type="entry name" value="corA"/>
    <property type="match status" value="1"/>
</dbReference>
<evidence type="ECO:0000313" key="10">
    <source>
        <dbReference type="Proteomes" id="UP000189674"/>
    </source>
</evidence>
<dbReference type="SUPFAM" id="SSF144083">
    <property type="entry name" value="Magnesium transport protein CorA, transmembrane region"/>
    <property type="match status" value="1"/>
</dbReference>
<evidence type="ECO:0000256" key="7">
    <source>
        <dbReference type="ARBA" id="ARBA00023136"/>
    </source>
</evidence>
<feature type="transmembrane region" description="Helical" evidence="8">
    <location>
        <begin position="299"/>
        <end position="319"/>
    </location>
</feature>
<dbReference type="Proteomes" id="UP000189674">
    <property type="component" value="Chromosome"/>
</dbReference>
<dbReference type="GO" id="GO:0050897">
    <property type="term" value="F:cobalt ion binding"/>
    <property type="evidence" value="ECO:0007669"/>
    <property type="project" value="TreeGrafter"/>
</dbReference>
<proteinExistence type="inferred from homology"/>
<keyword evidence="8" id="KW-0460">Magnesium</keyword>
<dbReference type="GO" id="GO:0015095">
    <property type="term" value="F:magnesium ion transmembrane transporter activity"/>
    <property type="evidence" value="ECO:0007669"/>
    <property type="project" value="UniProtKB-UniRule"/>
</dbReference>
<keyword evidence="10" id="KW-1185">Reference proteome</keyword>
<evidence type="ECO:0000256" key="4">
    <source>
        <dbReference type="ARBA" id="ARBA00022475"/>
    </source>
</evidence>
<comment type="similarity">
    <text evidence="2 8">Belongs to the CorA metal ion transporter (MIT) (TC 1.A.35) family.</text>
</comment>
<dbReference type="PANTHER" id="PTHR46494:SF1">
    <property type="entry name" value="CORA FAMILY METAL ION TRANSPORTER (EUROFUNG)"/>
    <property type="match status" value="1"/>
</dbReference>
<evidence type="ECO:0000256" key="8">
    <source>
        <dbReference type="RuleBase" id="RU362010"/>
    </source>
</evidence>
<keyword evidence="4 8" id="KW-1003">Cell membrane</keyword>
<protein>
    <recommendedName>
        <fullName evidence="8">Magnesium transport protein CorA</fullName>
    </recommendedName>
</protein>